<keyword evidence="3 4" id="KW-0408">Iron</keyword>
<dbReference type="InterPro" id="IPR036909">
    <property type="entry name" value="Cyt_c-like_dom_sf"/>
</dbReference>
<keyword evidence="10" id="KW-1185">Reference proteome</keyword>
<protein>
    <recommendedName>
        <fullName evidence="8">Cytochrome c domain-containing protein</fullName>
    </recommendedName>
</protein>
<feature type="compositionally biased region" description="Pro residues" evidence="5">
    <location>
        <begin position="39"/>
        <end position="51"/>
    </location>
</feature>
<dbReference type="InterPro" id="IPR009056">
    <property type="entry name" value="Cyt_c-like_dom"/>
</dbReference>
<keyword evidence="6" id="KW-1133">Transmembrane helix</keyword>
<evidence type="ECO:0000313" key="10">
    <source>
        <dbReference type="Proteomes" id="UP000215027"/>
    </source>
</evidence>
<gene>
    <name evidence="9" type="ORF">CFX0092_A2203</name>
</gene>
<feature type="transmembrane region" description="Helical" evidence="6">
    <location>
        <begin position="228"/>
        <end position="245"/>
    </location>
</feature>
<dbReference type="EMBL" id="LN890655">
    <property type="protein sequence ID" value="CUS04081.2"/>
    <property type="molecule type" value="Genomic_DNA"/>
</dbReference>
<evidence type="ECO:0000259" key="8">
    <source>
        <dbReference type="PROSITE" id="PS51007"/>
    </source>
</evidence>
<evidence type="ECO:0000256" key="1">
    <source>
        <dbReference type="ARBA" id="ARBA00022617"/>
    </source>
</evidence>
<feature type="region of interest" description="Disordered" evidence="5">
    <location>
        <begin position="34"/>
        <end position="65"/>
    </location>
</feature>
<dbReference type="GO" id="GO:0046872">
    <property type="term" value="F:metal ion binding"/>
    <property type="evidence" value="ECO:0007669"/>
    <property type="project" value="UniProtKB-KW"/>
</dbReference>
<sequence length="250" mass="26679">MTMLRRNKASGAACLLVAVLWLLSASATLAQVEHGGPATAPPAFTPAPVVTPTPDRLAAPPTVPSPNQADEGAQLYWLHCQPCHGDRGQGLTDEWRAQYPPEDQNCWESGCHGQRPYDQGFILPTAVPAVIGDTVLQKFQTMDEVYRYVSVAMPYFFPGDLTQAEYLAIVAHLARENGLWDGQTLTTDTMLNYPLPGAEGAVATAQPTPTTAAPAAPAAQPAIDAGRIGLIALVALIAVGGIFLWRNRVR</sequence>
<dbReference type="PROSITE" id="PS51007">
    <property type="entry name" value="CYTC"/>
    <property type="match status" value="1"/>
</dbReference>
<keyword evidence="6" id="KW-0812">Transmembrane</keyword>
<feature type="domain" description="Cytochrome c" evidence="8">
    <location>
        <begin position="67"/>
        <end position="177"/>
    </location>
</feature>
<evidence type="ECO:0000256" key="3">
    <source>
        <dbReference type="ARBA" id="ARBA00023004"/>
    </source>
</evidence>
<keyword evidence="6" id="KW-0472">Membrane</keyword>
<dbReference type="Gene3D" id="1.10.760.10">
    <property type="entry name" value="Cytochrome c-like domain"/>
    <property type="match status" value="1"/>
</dbReference>
<accession>A0A160T1Y9</accession>
<reference evidence="9" key="1">
    <citation type="submission" date="2016-01" db="EMBL/GenBank/DDBJ databases">
        <authorList>
            <person name="Mcilroy J.S."/>
            <person name="Karst M S."/>
            <person name="Albertsen M."/>
        </authorList>
    </citation>
    <scope>NUCLEOTIDE SEQUENCE</scope>
    <source>
        <strain evidence="9">Cfx-K</strain>
    </source>
</reference>
<evidence type="ECO:0000313" key="9">
    <source>
        <dbReference type="EMBL" id="CUS04081.2"/>
    </source>
</evidence>
<dbReference type="AlphaFoldDB" id="A0A160T1Y9"/>
<evidence type="ECO:0000256" key="5">
    <source>
        <dbReference type="SAM" id="MobiDB-lite"/>
    </source>
</evidence>
<name>A0A160T1Y9_9CHLR</name>
<dbReference type="SUPFAM" id="SSF46626">
    <property type="entry name" value="Cytochrome c"/>
    <property type="match status" value="1"/>
</dbReference>
<dbReference type="KEGG" id="pbf:CFX0092_A2203"/>
<dbReference type="GO" id="GO:0009055">
    <property type="term" value="F:electron transfer activity"/>
    <property type="evidence" value="ECO:0007669"/>
    <property type="project" value="InterPro"/>
</dbReference>
<proteinExistence type="predicted"/>
<evidence type="ECO:0000256" key="4">
    <source>
        <dbReference type="PROSITE-ProRule" id="PRU00433"/>
    </source>
</evidence>
<organism evidence="9 10">
    <name type="scientific">Candidatus Promineifilum breve</name>
    <dbReference type="NCBI Taxonomy" id="1806508"/>
    <lineage>
        <taxon>Bacteria</taxon>
        <taxon>Bacillati</taxon>
        <taxon>Chloroflexota</taxon>
        <taxon>Ardenticatenia</taxon>
        <taxon>Candidatus Promineifilales</taxon>
        <taxon>Candidatus Promineifilaceae</taxon>
        <taxon>Candidatus Promineifilum</taxon>
    </lineage>
</organism>
<evidence type="ECO:0000256" key="7">
    <source>
        <dbReference type="SAM" id="SignalP"/>
    </source>
</evidence>
<dbReference type="GO" id="GO:0020037">
    <property type="term" value="F:heme binding"/>
    <property type="evidence" value="ECO:0007669"/>
    <property type="project" value="InterPro"/>
</dbReference>
<dbReference type="Proteomes" id="UP000215027">
    <property type="component" value="Chromosome I"/>
</dbReference>
<keyword evidence="2 4" id="KW-0479">Metal-binding</keyword>
<evidence type="ECO:0000256" key="2">
    <source>
        <dbReference type="ARBA" id="ARBA00022723"/>
    </source>
</evidence>
<keyword evidence="7" id="KW-0732">Signal</keyword>
<dbReference type="Pfam" id="PF13442">
    <property type="entry name" value="Cytochrome_CBB3"/>
    <property type="match status" value="1"/>
</dbReference>
<evidence type="ECO:0000256" key="6">
    <source>
        <dbReference type="SAM" id="Phobius"/>
    </source>
</evidence>
<feature type="chain" id="PRO_5008240540" description="Cytochrome c domain-containing protein" evidence="7">
    <location>
        <begin position="31"/>
        <end position="250"/>
    </location>
</feature>
<keyword evidence="1 4" id="KW-0349">Heme</keyword>
<feature type="signal peptide" evidence="7">
    <location>
        <begin position="1"/>
        <end position="30"/>
    </location>
</feature>